<dbReference type="Pfam" id="PF00400">
    <property type="entry name" value="WD40"/>
    <property type="match status" value="2"/>
</dbReference>
<protein>
    <submittedName>
        <fullName evidence="5">Uncharacterized protein</fullName>
    </submittedName>
</protein>
<keyword evidence="2" id="KW-0677">Repeat</keyword>
<evidence type="ECO:0000256" key="2">
    <source>
        <dbReference type="ARBA" id="ARBA00022737"/>
    </source>
</evidence>
<dbReference type="OrthoDB" id="311712at2759"/>
<gene>
    <name evidence="5" type="ORF">K469DRAFT_387430</name>
</gene>
<dbReference type="GO" id="GO:0035859">
    <property type="term" value="C:Seh1-associated complex"/>
    <property type="evidence" value="ECO:0007669"/>
    <property type="project" value="TreeGrafter"/>
</dbReference>
<evidence type="ECO:0000256" key="4">
    <source>
        <dbReference type="SAM" id="MobiDB-lite"/>
    </source>
</evidence>
<dbReference type="SUPFAM" id="SSF50978">
    <property type="entry name" value="WD40 repeat-like"/>
    <property type="match status" value="1"/>
</dbReference>
<dbReference type="Proteomes" id="UP000800200">
    <property type="component" value="Unassembled WGS sequence"/>
</dbReference>
<feature type="compositionally biased region" description="Polar residues" evidence="4">
    <location>
        <begin position="1084"/>
        <end position="1093"/>
    </location>
</feature>
<feature type="compositionally biased region" description="Polar residues" evidence="4">
    <location>
        <begin position="1155"/>
        <end position="1180"/>
    </location>
</feature>
<sequence>MATPIGNTLNSAFYSTTFDVSGSVKVDEPITAASIAPSGRDVVLASRDGLFIIDLDNLTTQVPRHIVNRSDWEVVDIQWSPFASRAGWIAATCNQKALIYNLDMSFSDSKAPIEHVLHAHTRMITDINFSAHDPDILATCAVDSFVYSWDLRAPVRPATSFSTVRQNPMMRFGDFTAGATQVKFNRKNSNIIASSHDRLLHIWDQRNGAKPLTTIEAHSTKIYGIDWHRANANKILTCSLDKTIKLWDYEKNMPDQNPLIENQSDGEKKKDTVKRGPLVRTIRTEYPLKRARHTPFPNGILAMPQLGSSALQLYTCKGPQTEDDNTTTPPAHSFEAHHEGTSVREFLWRSRGGADNGIDNREFQLVSWGDDKYLRLHSIPDDLLFRTVGFKKGWHVIEEPSTTRRGAKYITYQNSPSNLPPIVRRAANVTSQPRGNLSSLLQNADLNETNSSLFAGDNQRTTMTAARVGRNSDLRVVSQIKWMDGVTIGERRDHPDGERLPSPAPKTLENELIAEISSVGKQYTKVSFELIDVPGRRVIVSFFSPWGEEDMSDDKKTDRKLVFLRFVITFPVRYPRVIPTPHDTERIERQTNPLKIECEKTTAAINDKTLEELKAGMQEIADHYAKAGRESLEAVLCYALGERALEESKIVSVEPGKAEEGHNIPGAIGVGQDSSSEDEDDADGTENDIMNSSHANANIPLPIQCTARFSACGSLAMTKIPSAVPPRSLVSDPTHTSLTRKTIFDTFGRISKAQRNCATDSANGAGSPSSSIGSWESSSSTSSSSESDNEAGAPRGRFDLFQPPIAWQKATLRFQNKQSHPSSASLPKPPKPKSIVSILRSSVEDLIPSKRVFAEEYKIFGDGPSVCFHNAMVARKFGFEDIATVWEFCKLILNNQVPLDILPQQHRREQVLVLARRALVRIKRKDSGLDLRFDEADTVTNPKLKGRVKWGHHSVVTFLIPALFEHFEKLADTQMLAMLSCIFSEPAAHEGIASTVQKMRQPNLPMSMEAPAFSLDYFSSADAAWSLFKPTISNPSTPAHSRYATPVNELGWNRFTKTLDTYGSHGSSNGPWESGTLPSEPVTPYSTGNTPPNVSRVPTLRSMTSHTPFSSSPEQQQTAKKFTSANFASAFASLSRPFSNAASSSPPVKTRNDGDLSTSAPTSGITWGTTTFYSSGSNERNPAPLRMKHGKRASFGQTDHINIDYYSDSDSDYHDDDLTLDGASEYTTPLTPGESEEEGEGTIKVTLKNQDQFDDDACVSAPLLNMGKEWLYRAWREQYAEMLGCWGLITKRAEVLKFNGLVSYFPPENGRQGFRAESTHLWLRGDEAENSN</sequence>
<dbReference type="SMART" id="SM00320">
    <property type="entry name" value="WD40"/>
    <property type="match status" value="5"/>
</dbReference>
<dbReference type="PANTHER" id="PTHR46170">
    <property type="entry name" value="GATOR COMPLEX PROTEIN WDR59"/>
    <property type="match status" value="1"/>
</dbReference>
<feature type="compositionally biased region" description="Low complexity" evidence="4">
    <location>
        <begin position="761"/>
        <end position="793"/>
    </location>
</feature>
<dbReference type="InterPro" id="IPR019775">
    <property type="entry name" value="WD40_repeat_CS"/>
</dbReference>
<feature type="region of interest" description="Disordered" evidence="4">
    <location>
        <begin position="1102"/>
        <end position="1121"/>
    </location>
</feature>
<feature type="repeat" description="WD" evidence="3">
    <location>
        <begin position="215"/>
        <end position="257"/>
    </location>
</feature>
<feature type="region of interest" description="Disordered" evidence="4">
    <location>
        <begin position="656"/>
        <end position="695"/>
    </location>
</feature>
<dbReference type="InterPro" id="IPR001680">
    <property type="entry name" value="WD40_rpt"/>
</dbReference>
<dbReference type="Gene3D" id="2.130.10.10">
    <property type="entry name" value="YVTN repeat-like/Quinoprotein amine dehydrogenase"/>
    <property type="match status" value="1"/>
</dbReference>
<dbReference type="PROSITE" id="PS50294">
    <property type="entry name" value="WD_REPEATS_REGION"/>
    <property type="match status" value="1"/>
</dbReference>
<accession>A0A6A6EKW8</accession>
<feature type="region of interest" description="Disordered" evidence="4">
    <location>
        <begin position="757"/>
        <end position="795"/>
    </location>
</feature>
<evidence type="ECO:0000313" key="6">
    <source>
        <dbReference type="Proteomes" id="UP000800200"/>
    </source>
</evidence>
<feature type="repeat" description="WD" evidence="3">
    <location>
        <begin position="117"/>
        <end position="152"/>
    </location>
</feature>
<dbReference type="GO" id="GO:1904263">
    <property type="term" value="P:positive regulation of TORC1 signaling"/>
    <property type="evidence" value="ECO:0007669"/>
    <property type="project" value="TreeGrafter"/>
</dbReference>
<organism evidence="5 6">
    <name type="scientific">Zopfia rhizophila CBS 207.26</name>
    <dbReference type="NCBI Taxonomy" id="1314779"/>
    <lineage>
        <taxon>Eukaryota</taxon>
        <taxon>Fungi</taxon>
        <taxon>Dikarya</taxon>
        <taxon>Ascomycota</taxon>
        <taxon>Pezizomycotina</taxon>
        <taxon>Dothideomycetes</taxon>
        <taxon>Dothideomycetes incertae sedis</taxon>
        <taxon>Zopfiaceae</taxon>
        <taxon>Zopfia</taxon>
    </lineage>
</organism>
<name>A0A6A6EKW8_9PEZI</name>
<dbReference type="EMBL" id="ML994618">
    <property type="protein sequence ID" value="KAF2190536.1"/>
    <property type="molecule type" value="Genomic_DNA"/>
</dbReference>
<keyword evidence="6" id="KW-1185">Reference proteome</keyword>
<feature type="compositionally biased region" description="Polar residues" evidence="4">
    <location>
        <begin position="1137"/>
        <end position="1147"/>
    </location>
</feature>
<dbReference type="GO" id="GO:0034198">
    <property type="term" value="P:cellular response to amino acid starvation"/>
    <property type="evidence" value="ECO:0007669"/>
    <property type="project" value="TreeGrafter"/>
</dbReference>
<dbReference type="PANTHER" id="PTHR46170:SF1">
    <property type="entry name" value="GATOR COMPLEX PROTEIN WDR59"/>
    <property type="match status" value="1"/>
</dbReference>
<dbReference type="GO" id="GO:0005774">
    <property type="term" value="C:vacuolar membrane"/>
    <property type="evidence" value="ECO:0007669"/>
    <property type="project" value="TreeGrafter"/>
</dbReference>
<dbReference type="GO" id="GO:0035591">
    <property type="term" value="F:signaling adaptor activity"/>
    <property type="evidence" value="ECO:0007669"/>
    <property type="project" value="TreeGrafter"/>
</dbReference>
<evidence type="ECO:0000313" key="5">
    <source>
        <dbReference type="EMBL" id="KAF2190536.1"/>
    </source>
</evidence>
<keyword evidence="1 3" id="KW-0853">WD repeat</keyword>
<feature type="region of interest" description="Disordered" evidence="4">
    <location>
        <begin position="1064"/>
        <end position="1094"/>
    </location>
</feature>
<dbReference type="InterPro" id="IPR036322">
    <property type="entry name" value="WD40_repeat_dom_sf"/>
</dbReference>
<dbReference type="PROSITE" id="PS00678">
    <property type="entry name" value="WD_REPEATS_1"/>
    <property type="match status" value="1"/>
</dbReference>
<dbReference type="InterPro" id="IPR049567">
    <property type="entry name" value="WDR59-like"/>
</dbReference>
<feature type="region of interest" description="Disordered" evidence="4">
    <location>
        <begin position="1217"/>
        <end position="1239"/>
    </location>
</feature>
<proteinExistence type="predicted"/>
<feature type="compositionally biased region" description="Polar residues" evidence="4">
    <location>
        <begin position="1102"/>
        <end position="1118"/>
    </location>
</feature>
<feature type="compositionally biased region" description="Acidic residues" evidence="4">
    <location>
        <begin position="675"/>
        <end position="686"/>
    </location>
</feature>
<reference evidence="5" key="1">
    <citation type="journal article" date="2020" name="Stud. Mycol.">
        <title>101 Dothideomycetes genomes: a test case for predicting lifestyles and emergence of pathogens.</title>
        <authorList>
            <person name="Haridas S."/>
            <person name="Albert R."/>
            <person name="Binder M."/>
            <person name="Bloem J."/>
            <person name="Labutti K."/>
            <person name="Salamov A."/>
            <person name="Andreopoulos B."/>
            <person name="Baker S."/>
            <person name="Barry K."/>
            <person name="Bills G."/>
            <person name="Bluhm B."/>
            <person name="Cannon C."/>
            <person name="Castanera R."/>
            <person name="Culley D."/>
            <person name="Daum C."/>
            <person name="Ezra D."/>
            <person name="Gonzalez J."/>
            <person name="Henrissat B."/>
            <person name="Kuo A."/>
            <person name="Liang C."/>
            <person name="Lipzen A."/>
            <person name="Lutzoni F."/>
            <person name="Magnuson J."/>
            <person name="Mondo S."/>
            <person name="Nolan M."/>
            <person name="Ohm R."/>
            <person name="Pangilinan J."/>
            <person name="Park H.-J."/>
            <person name="Ramirez L."/>
            <person name="Alfaro M."/>
            <person name="Sun H."/>
            <person name="Tritt A."/>
            <person name="Yoshinaga Y."/>
            <person name="Zwiers L.-H."/>
            <person name="Turgeon B."/>
            <person name="Goodwin S."/>
            <person name="Spatafora J."/>
            <person name="Crous P."/>
            <person name="Grigoriev I."/>
        </authorList>
    </citation>
    <scope>NUCLEOTIDE SEQUENCE</scope>
    <source>
        <strain evidence="5">CBS 207.26</strain>
    </source>
</reference>
<evidence type="ECO:0000256" key="1">
    <source>
        <dbReference type="ARBA" id="ARBA00022574"/>
    </source>
</evidence>
<feature type="region of interest" description="Disordered" evidence="4">
    <location>
        <begin position="1137"/>
        <end position="1186"/>
    </location>
</feature>
<evidence type="ECO:0000256" key="3">
    <source>
        <dbReference type="PROSITE-ProRule" id="PRU00221"/>
    </source>
</evidence>
<dbReference type="PROSITE" id="PS50082">
    <property type="entry name" value="WD_REPEATS_2"/>
    <property type="match status" value="2"/>
</dbReference>
<dbReference type="InterPro" id="IPR015943">
    <property type="entry name" value="WD40/YVTN_repeat-like_dom_sf"/>
</dbReference>